<protein>
    <submittedName>
        <fullName evidence="2">Uncharacterized protein</fullName>
    </submittedName>
</protein>
<feature type="signal peptide" evidence="1">
    <location>
        <begin position="1"/>
        <end position="16"/>
    </location>
</feature>
<evidence type="ECO:0000313" key="3">
    <source>
        <dbReference type="Proteomes" id="UP000298663"/>
    </source>
</evidence>
<organism evidence="2 3">
    <name type="scientific">Steinernema carpocapsae</name>
    <name type="common">Entomopathogenic nematode</name>
    <dbReference type="NCBI Taxonomy" id="34508"/>
    <lineage>
        <taxon>Eukaryota</taxon>
        <taxon>Metazoa</taxon>
        <taxon>Ecdysozoa</taxon>
        <taxon>Nematoda</taxon>
        <taxon>Chromadorea</taxon>
        <taxon>Rhabditida</taxon>
        <taxon>Tylenchina</taxon>
        <taxon>Panagrolaimomorpha</taxon>
        <taxon>Strongyloidoidea</taxon>
        <taxon>Steinernematidae</taxon>
        <taxon>Steinernema</taxon>
    </lineage>
</organism>
<proteinExistence type="predicted"/>
<feature type="chain" id="PRO_5020389441" evidence="1">
    <location>
        <begin position="17"/>
        <end position="69"/>
    </location>
</feature>
<gene>
    <name evidence="2" type="ORF">L596_013810</name>
</gene>
<comment type="caution">
    <text evidence="2">The sequence shown here is derived from an EMBL/GenBank/DDBJ whole genome shotgun (WGS) entry which is preliminary data.</text>
</comment>
<accession>A0A4U5P199</accession>
<reference evidence="2 3" key="2">
    <citation type="journal article" date="2019" name="G3 (Bethesda)">
        <title>Hybrid Assembly of the Genome of the Entomopathogenic Nematode Steinernema carpocapsae Identifies the X-Chromosome.</title>
        <authorList>
            <person name="Serra L."/>
            <person name="Macchietto M."/>
            <person name="Macias-Munoz A."/>
            <person name="McGill C.J."/>
            <person name="Rodriguez I.M."/>
            <person name="Rodriguez B."/>
            <person name="Murad R."/>
            <person name="Mortazavi A."/>
        </authorList>
    </citation>
    <scope>NUCLEOTIDE SEQUENCE [LARGE SCALE GENOMIC DNA]</scope>
    <source>
        <strain evidence="2 3">ALL</strain>
    </source>
</reference>
<keyword evidence="1" id="KW-0732">Signal</keyword>
<name>A0A4U5P199_STECR</name>
<dbReference type="EMBL" id="AZBU02000003">
    <property type="protein sequence ID" value="TKR89757.1"/>
    <property type="molecule type" value="Genomic_DNA"/>
</dbReference>
<dbReference type="Proteomes" id="UP000298663">
    <property type="component" value="Unassembled WGS sequence"/>
</dbReference>
<sequence>MNVLLLMLLFFLTCEAMAPAIKPASNPCAAVMCKQGTICVSAPKQCIKAPCDQFECQPILSSVERLTRV</sequence>
<reference evidence="2 3" key="1">
    <citation type="journal article" date="2015" name="Genome Biol.">
        <title>Comparative genomics of Steinernema reveals deeply conserved gene regulatory networks.</title>
        <authorList>
            <person name="Dillman A.R."/>
            <person name="Macchietto M."/>
            <person name="Porter C.F."/>
            <person name="Rogers A."/>
            <person name="Williams B."/>
            <person name="Antoshechkin I."/>
            <person name="Lee M.M."/>
            <person name="Goodwin Z."/>
            <person name="Lu X."/>
            <person name="Lewis E.E."/>
            <person name="Goodrich-Blair H."/>
            <person name="Stock S.P."/>
            <person name="Adams B.J."/>
            <person name="Sternberg P.W."/>
            <person name="Mortazavi A."/>
        </authorList>
    </citation>
    <scope>NUCLEOTIDE SEQUENCE [LARGE SCALE GENOMIC DNA]</scope>
    <source>
        <strain evidence="2 3">ALL</strain>
    </source>
</reference>
<dbReference type="AlphaFoldDB" id="A0A4U5P199"/>
<evidence type="ECO:0000256" key="1">
    <source>
        <dbReference type="SAM" id="SignalP"/>
    </source>
</evidence>
<keyword evidence="3" id="KW-1185">Reference proteome</keyword>
<evidence type="ECO:0000313" key="2">
    <source>
        <dbReference type="EMBL" id="TKR89757.1"/>
    </source>
</evidence>